<dbReference type="Proteomes" id="UP000215914">
    <property type="component" value="Unassembled WGS sequence"/>
</dbReference>
<evidence type="ECO:0000256" key="1">
    <source>
        <dbReference type="SAM" id="MobiDB-lite"/>
    </source>
</evidence>
<evidence type="ECO:0000313" key="2">
    <source>
        <dbReference type="EMBL" id="KAF5765149.1"/>
    </source>
</evidence>
<reference evidence="2" key="1">
    <citation type="journal article" date="2017" name="Nature">
        <title>The sunflower genome provides insights into oil metabolism, flowering and Asterid evolution.</title>
        <authorList>
            <person name="Badouin H."/>
            <person name="Gouzy J."/>
            <person name="Grassa C.J."/>
            <person name="Murat F."/>
            <person name="Staton S.E."/>
            <person name="Cottret L."/>
            <person name="Lelandais-Briere C."/>
            <person name="Owens G.L."/>
            <person name="Carrere S."/>
            <person name="Mayjonade B."/>
            <person name="Legrand L."/>
            <person name="Gill N."/>
            <person name="Kane N.C."/>
            <person name="Bowers J.E."/>
            <person name="Hubner S."/>
            <person name="Bellec A."/>
            <person name="Berard A."/>
            <person name="Berges H."/>
            <person name="Blanchet N."/>
            <person name="Boniface M.C."/>
            <person name="Brunel D."/>
            <person name="Catrice O."/>
            <person name="Chaidir N."/>
            <person name="Claudel C."/>
            <person name="Donnadieu C."/>
            <person name="Faraut T."/>
            <person name="Fievet G."/>
            <person name="Helmstetter N."/>
            <person name="King M."/>
            <person name="Knapp S.J."/>
            <person name="Lai Z."/>
            <person name="Le Paslier M.C."/>
            <person name="Lippi Y."/>
            <person name="Lorenzon L."/>
            <person name="Mandel J.R."/>
            <person name="Marage G."/>
            <person name="Marchand G."/>
            <person name="Marquand E."/>
            <person name="Bret-Mestries E."/>
            <person name="Morien E."/>
            <person name="Nambeesan S."/>
            <person name="Nguyen T."/>
            <person name="Pegot-Espagnet P."/>
            <person name="Pouilly N."/>
            <person name="Raftis F."/>
            <person name="Sallet E."/>
            <person name="Schiex T."/>
            <person name="Thomas J."/>
            <person name="Vandecasteele C."/>
            <person name="Vares D."/>
            <person name="Vear F."/>
            <person name="Vautrin S."/>
            <person name="Crespi M."/>
            <person name="Mangin B."/>
            <person name="Burke J.M."/>
            <person name="Salse J."/>
            <person name="Munos S."/>
            <person name="Vincourt P."/>
            <person name="Rieseberg L.H."/>
            <person name="Langlade N.B."/>
        </authorList>
    </citation>
    <scope>NUCLEOTIDE SEQUENCE</scope>
    <source>
        <tissue evidence="2">Leaves</tissue>
    </source>
</reference>
<dbReference type="EMBL" id="MNCJ02000330">
    <property type="protein sequence ID" value="KAF5765149.1"/>
    <property type="molecule type" value="Genomic_DNA"/>
</dbReference>
<feature type="region of interest" description="Disordered" evidence="1">
    <location>
        <begin position="43"/>
        <end position="75"/>
    </location>
</feature>
<comment type="caution">
    <text evidence="2">The sequence shown here is derived from an EMBL/GenBank/DDBJ whole genome shotgun (WGS) entry which is preliminary data.</text>
</comment>
<reference evidence="2" key="2">
    <citation type="submission" date="2020-06" db="EMBL/GenBank/DDBJ databases">
        <title>Helianthus annuus Genome sequencing and assembly Release 2.</title>
        <authorList>
            <person name="Gouzy J."/>
            <person name="Langlade N."/>
            <person name="Munos S."/>
        </authorList>
    </citation>
    <scope>NUCLEOTIDE SEQUENCE</scope>
    <source>
        <tissue evidence="2">Leaves</tissue>
    </source>
</reference>
<name>A0A9K3E140_HELAN</name>
<gene>
    <name evidence="2" type="ORF">HanXRQr2_Chr15g0700361</name>
</gene>
<organism evidence="2 3">
    <name type="scientific">Helianthus annuus</name>
    <name type="common">Common sunflower</name>
    <dbReference type="NCBI Taxonomy" id="4232"/>
    <lineage>
        <taxon>Eukaryota</taxon>
        <taxon>Viridiplantae</taxon>
        <taxon>Streptophyta</taxon>
        <taxon>Embryophyta</taxon>
        <taxon>Tracheophyta</taxon>
        <taxon>Spermatophyta</taxon>
        <taxon>Magnoliopsida</taxon>
        <taxon>eudicotyledons</taxon>
        <taxon>Gunneridae</taxon>
        <taxon>Pentapetalae</taxon>
        <taxon>asterids</taxon>
        <taxon>campanulids</taxon>
        <taxon>Asterales</taxon>
        <taxon>Asteraceae</taxon>
        <taxon>Asteroideae</taxon>
        <taxon>Heliantheae alliance</taxon>
        <taxon>Heliantheae</taxon>
        <taxon>Helianthus</taxon>
    </lineage>
</organism>
<proteinExistence type="predicted"/>
<keyword evidence="3" id="KW-1185">Reference proteome</keyword>
<dbReference type="AlphaFoldDB" id="A0A9K3E140"/>
<accession>A0A9K3E140</accession>
<dbReference type="Gramene" id="mRNA:HanXRQr2_Chr15g0700361">
    <property type="protein sequence ID" value="mRNA:HanXRQr2_Chr15g0700361"/>
    <property type="gene ID" value="HanXRQr2_Chr15g0700361"/>
</dbReference>
<sequence>MMKRQHNPRVSCRILAIPKNYGAYEPSLMMANQFSLVNMGKGKGTSQSSFHMGEFDGTSHFSGAPLENNHIRSTL</sequence>
<protein>
    <submittedName>
        <fullName evidence="2">Uncharacterized protein</fullName>
    </submittedName>
</protein>
<evidence type="ECO:0000313" key="3">
    <source>
        <dbReference type="Proteomes" id="UP000215914"/>
    </source>
</evidence>